<evidence type="ECO:0000256" key="7">
    <source>
        <dbReference type="RuleBase" id="RU363032"/>
    </source>
</evidence>
<dbReference type="AlphaFoldDB" id="A0A543DB30"/>
<dbReference type="Pfam" id="PF00528">
    <property type="entry name" value="BPD_transp_1"/>
    <property type="match status" value="1"/>
</dbReference>
<evidence type="ECO:0000259" key="9">
    <source>
        <dbReference type="PROSITE" id="PS50928"/>
    </source>
</evidence>
<evidence type="ECO:0000256" key="4">
    <source>
        <dbReference type="ARBA" id="ARBA00022692"/>
    </source>
</evidence>
<evidence type="ECO:0000256" key="1">
    <source>
        <dbReference type="ARBA" id="ARBA00004651"/>
    </source>
</evidence>
<feature type="transmembrane region" description="Helical" evidence="7">
    <location>
        <begin position="96"/>
        <end position="120"/>
    </location>
</feature>
<dbReference type="InterPro" id="IPR000515">
    <property type="entry name" value="MetI-like"/>
</dbReference>
<comment type="subcellular location">
    <subcellularLocation>
        <location evidence="1 7">Cell membrane</location>
        <topology evidence="1 7">Multi-pass membrane protein</topology>
    </subcellularLocation>
</comment>
<evidence type="ECO:0000256" key="2">
    <source>
        <dbReference type="ARBA" id="ARBA00022448"/>
    </source>
</evidence>
<feature type="transmembrane region" description="Helical" evidence="7">
    <location>
        <begin position="132"/>
        <end position="156"/>
    </location>
</feature>
<dbReference type="SUPFAM" id="SSF161098">
    <property type="entry name" value="MetI-like"/>
    <property type="match status" value="1"/>
</dbReference>
<reference evidence="10 11" key="1">
    <citation type="submission" date="2019-06" db="EMBL/GenBank/DDBJ databases">
        <title>Sequencing the genomes of 1000 actinobacteria strains.</title>
        <authorList>
            <person name="Klenk H.-P."/>
        </authorList>
    </citation>
    <scope>NUCLEOTIDE SEQUENCE [LARGE SCALE GENOMIC DNA]</scope>
    <source>
        <strain evidence="10 11">DSM 45301</strain>
    </source>
</reference>
<evidence type="ECO:0000313" key="10">
    <source>
        <dbReference type="EMBL" id="TQM06530.1"/>
    </source>
</evidence>
<dbReference type="PANTHER" id="PTHR43744">
    <property type="entry name" value="ABC TRANSPORTER PERMEASE PROTEIN MG189-RELATED-RELATED"/>
    <property type="match status" value="1"/>
</dbReference>
<dbReference type="PANTHER" id="PTHR43744:SF8">
    <property type="entry name" value="SN-GLYCEROL-3-PHOSPHATE TRANSPORT SYSTEM PERMEASE PROTEIN UGPE"/>
    <property type="match status" value="1"/>
</dbReference>
<evidence type="ECO:0000256" key="6">
    <source>
        <dbReference type="ARBA" id="ARBA00023136"/>
    </source>
</evidence>
<dbReference type="GO" id="GO:0055085">
    <property type="term" value="P:transmembrane transport"/>
    <property type="evidence" value="ECO:0007669"/>
    <property type="project" value="InterPro"/>
</dbReference>
<feature type="compositionally biased region" description="Low complexity" evidence="8">
    <location>
        <begin position="1"/>
        <end position="11"/>
    </location>
</feature>
<comment type="caution">
    <text evidence="10">The sequence shown here is derived from an EMBL/GenBank/DDBJ whole genome shotgun (WGS) entry which is preliminary data.</text>
</comment>
<keyword evidence="11" id="KW-1185">Reference proteome</keyword>
<feature type="transmembrane region" description="Helical" evidence="7">
    <location>
        <begin position="43"/>
        <end position="62"/>
    </location>
</feature>
<organism evidence="10 11">
    <name type="scientific">Pseudonocardia kunmingensis</name>
    <dbReference type="NCBI Taxonomy" id="630975"/>
    <lineage>
        <taxon>Bacteria</taxon>
        <taxon>Bacillati</taxon>
        <taxon>Actinomycetota</taxon>
        <taxon>Actinomycetes</taxon>
        <taxon>Pseudonocardiales</taxon>
        <taxon>Pseudonocardiaceae</taxon>
        <taxon>Pseudonocardia</taxon>
    </lineage>
</organism>
<keyword evidence="4 7" id="KW-0812">Transmembrane</keyword>
<name>A0A543DB30_9PSEU</name>
<feature type="domain" description="ABC transmembrane type-1" evidence="9">
    <location>
        <begin position="97"/>
        <end position="290"/>
    </location>
</feature>
<accession>A0A543DB30</accession>
<feature type="transmembrane region" description="Helical" evidence="7">
    <location>
        <begin position="168"/>
        <end position="188"/>
    </location>
</feature>
<keyword evidence="5 7" id="KW-1133">Transmembrane helix</keyword>
<dbReference type="Gene3D" id="1.10.3720.10">
    <property type="entry name" value="MetI-like"/>
    <property type="match status" value="1"/>
</dbReference>
<proteinExistence type="inferred from homology"/>
<keyword evidence="2 7" id="KW-0813">Transport</keyword>
<evidence type="ECO:0000256" key="3">
    <source>
        <dbReference type="ARBA" id="ARBA00022475"/>
    </source>
</evidence>
<sequence length="304" mass="33641">MSIDTPASAPAPSRPPLRRDRKVPDGGPSGAERTLNVFSHGFLVLWTVLAMVPLLWAALTAFKSDREIFTSPWALPSEWHFENFVRAWTTANIGRYFLNSAIVVCAAVVLVMLLGAMVAYVLAQYEFRGRDVIYYTFITGMTFPIFLALVPLFFVVQNLGMLGTYHGLILVYTAYALPFTVFFLTGFFRTLPRALVEAAMLDGCSHAGAFFKIMLPLARPGMISIGILNFLGLWNQFLLPLVLMPDQDRYVLSQGLAVLAANQGYRSDWSALFAGLVIALLPVLAVYIAFQRRIQDGLNAGAMK</sequence>
<keyword evidence="3" id="KW-1003">Cell membrane</keyword>
<keyword evidence="6 7" id="KW-0472">Membrane</keyword>
<dbReference type="Proteomes" id="UP000315677">
    <property type="component" value="Unassembled WGS sequence"/>
</dbReference>
<dbReference type="InterPro" id="IPR035906">
    <property type="entry name" value="MetI-like_sf"/>
</dbReference>
<evidence type="ECO:0000256" key="8">
    <source>
        <dbReference type="SAM" id="MobiDB-lite"/>
    </source>
</evidence>
<comment type="similarity">
    <text evidence="7">Belongs to the binding-protein-dependent transport system permease family.</text>
</comment>
<dbReference type="EMBL" id="VFPA01000004">
    <property type="protein sequence ID" value="TQM06530.1"/>
    <property type="molecule type" value="Genomic_DNA"/>
</dbReference>
<feature type="transmembrane region" description="Helical" evidence="7">
    <location>
        <begin position="222"/>
        <end position="243"/>
    </location>
</feature>
<evidence type="ECO:0000313" key="11">
    <source>
        <dbReference type="Proteomes" id="UP000315677"/>
    </source>
</evidence>
<dbReference type="PROSITE" id="PS50928">
    <property type="entry name" value="ABC_TM1"/>
    <property type="match status" value="1"/>
</dbReference>
<dbReference type="RefSeq" id="WP_142060451.1">
    <property type="nucleotide sequence ID" value="NZ_VFPA01000004.1"/>
</dbReference>
<evidence type="ECO:0000256" key="5">
    <source>
        <dbReference type="ARBA" id="ARBA00022989"/>
    </source>
</evidence>
<feature type="transmembrane region" description="Helical" evidence="7">
    <location>
        <begin position="269"/>
        <end position="290"/>
    </location>
</feature>
<gene>
    <name evidence="10" type="ORF">FB558_6793</name>
</gene>
<dbReference type="OrthoDB" id="61122at2"/>
<dbReference type="GO" id="GO:0005886">
    <property type="term" value="C:plasma membrane"/>
    <property type="evidence" value="ECO:0007669"/>
    <property type="project" value="UniProtKB-SubCell"/>
</dbReference>
<feature type="region of interest" description="Disordered" evidence="8">
    <location>
        <begin position="1"/>
        <end position="28"/>
    </location>
</feature>
<protein>
    <submittedName>
        <fullName evidence="10">N-acetylglucosamine transport system permease protein</fullName>
    </submittedName>
</protein>
<dbReference type="CDD" id="cd06261">
    <property type="entry name" value="TM_PBP2"/>
    <property type="match status" value="1"/>
</dbReference>